<evidence type="ECO:0000313" key="4">
    <source>
        <dbReference type="Proteomes" id="UP000008366"/>
    </source>
</evidence>
<dbReference type="eggNOG" id="ENOG5033YAQ">
    <property type="taxonomic scope" value="Bacteria"/>
</dbReference>
<dbReference type="PANTHER" id="PTHR33392:SF6">
    <property type="entry name" value="POLYISOPRENYL-TEICHOIC ACID--PEPTIDOGLYCAN TEICHOIC ACID TRANSFERASE TAGU"/>
    <property type="match status" value="1"/>
</dbReference>
<feature type="domain" description="LytR/CpsA/Psr regulator C-terminal" evidence="2">
    <location>
        <begin position="132"/>
        <end position="220"/>
    </location>
</feature>
<dbReference type="Proteomes" id="UP000008366">
    <property type="component" value="Unassembled WGS sequence"/>
</dbReference>
<evidence type="ECO:0000259" key="2">
    <source>
        <dbReference type="Pfam" id="PF13399"/>
    </source>
</evidence>
<gene>
    <name evidence="3" type="ORF">KILIM_066_00240</name>
</gene>
<dbReference type="Gene3D" id="3.30.70.2390">
    <property type="match status" value="2"/>
</dbReference>
<dbReference type="STRING" id="1184609.KILIM_066_00240"/>
<dbReference type="InterPro" id="IPR027381">
    <property type="entry name" value="LytR/CpsA/Psr_C"/>
</dbReference>
<keyword evidence="4" id="KW-1185">Reference proteome</keyword>
<dbReference type="InterPro" id="IPR050922">
    <property type="entry name" value="LytR/CpsA/Psr_CW_biosynth"/>
</dbReference>
<dbReference type="AlphaFoldDB" id="K6VME8"/>
<evidence type="ECO:0000256" key="1">
    <source>
        <dbReference type="SAM" id="MobiDB-lite"/>
    </source>
</evidence>
<dbReference type="Pfam" id="PF13399">
    <property type="entry name" value="LytR_C"/>
    <property type="match status" value="2"/>
</dbReference>
<accession>K6VME8</accession>
<feature type="compositionally biased region" description="Pro residues" evidence="1">
    <location>
        <begin position="230"/>
        <end position="240"/>
    </location>
</feature>
<dbReference type="PANTHER" id="PTHR33392">
    <property type="entry name" value="POLYISOPRENYL-TEICHOIC ACID--PEPTIDOGLYCAN TEICHOIC ACID TRANSFERASE TAGU"/>
    <property type="match status" value="1"/>
</dbReference>
<protein>
    <recommendedName>
        <fullName evidence="2">LytR/CpsA/Psr regulator C-terminal domain-containing protein</fullName>
    </recommendedName>
</protein>
<dbReference type="EMBL" id="BAHD01000066">
    <property type="protein sequence ID" value="GAB97383.1"/>
    <property type="molecule type" value="Genomic_DNA"/>
</dbReference>
<feature type="region of interest" description="Disordered" evidence="1">
    <location>
        <begin position="227"/>
        <end position="247"/>
    </location>
</feature>
<reference evidence="3 4" key="1">
    <citation type="submission" date="2012-08" db="EMBL/GenBank/DDBJ databases">
        <title>Whole genome shotgun sequence of Kineosphaera limosa NBRC 100340.</title>
        <authorList>
            <person name="Yoshida I."/>
            <person name="Isaki S."/>
            <person name="Hosoyama A."/>
            <person name="Tsuchikane K."/>
            <person name="Katsumata H."/>
            <person name="Ando Y."/>
            <person name="Ohji S."/>
            <person name="Hamada M."/>
            <person name="Tamura T."/>
            <person name="Yamazoe A."/>
            <person name="Yamazaki S."/>
            <person name="Fujita N."/>
        </authorList>
    </citation>
    <scope>NUCLEOTIDE SEQUENCE [LARGE SCALE GENOMIC DNA]</scope>
    <source>
        <strain evidence="3 4">NBRC 100340</strain>
    </source>
</reference>
<feature type="domain" description="LytR/CpsA/Psr regulator C-terminal" evidence="2">
    <location>
        <begin position="30"/>
        <end position="116"/>
    </location>
</feature>
<comment type="caution">
    <text evidence="3">The sequence shown here is derived from an EMBL/GenBank/DDBJ whole genome shotgun (WGS) entry which is preliminary data.</text>
</comment>
<evidence type="ECO:0000313" key="3">
    <source>
        <dbReference type="EMBL" id="GAB97383.1"/>
    </source>
</evidence>
<name>K6VME8_9MICO</name>
<sequence>MAGAYGYNLMSSSSPTCTPQVVRAPERDSFRLTVLNASGYNGKATPIGKELLKRGFDVAEVGTVPSGGLMSGQGTINYGADGRDQALLVAAQVKGANLHFDGRQGPSVSFVIGGTFPGLVEVPPPPPPLPQEVTVNVYNTTFRSGLATDVSNQLTDRGFVTGKYGNDPDNGFLPDDVAVIRYGEDGAEGARLVAQHVPGARLQQVPRVSKSVDVVLGNRFEQLTDTALVPTPPPVEPAPPETVTRPC</sequence>
<proteinExistence type="predicted"/>
<organism evidence="3 4">
    <name type="scientific">Kineosphaera limosa NBRC 100340</name>
    <dbReference type="NCBI Taxonomy" id="1184609"/>
    <lineage>
        <taxon>Bacteria</taxon>
        <taxon>Bacillati</taxon>
        <taxon>Actinomycetota</taxon>
        <taxon>Actinomycetes</taxon>
        <taxon>Micrococcales</taxon>
        <taxon>Dermatophilaceae</taxon>
        <taxon>Kineosphaera</taxon>
    </lineage>
</organism>